<protein>
    <submittedName>
        <fullName evidence="1">Uncharacterized protein</fullName>
    </submittedName>
</protein>
<proteinExistence type="predicted"/>
<dbReference type="AlphaFoldDB" id="A0A6C0IGB2"/>
<organism evidence="1">
    <name type="scientific">viral metagenome</name>
    <dbReference type="NCBI Taxonomy" id="1070528"/>
    <lineage>
        <taxon>unclassified sequences</taxon>
        <taxon>metagenomes</taxon>
        <taxon>organismal metagenomes</taxon>
    </lineage>
</organism>
<name>A0A6C0IGB2_9ZZZZ</name>
<evidence type="ECO:0000313" key="1">
    <source>
        <dbReference type="EMBL" id="QHT90937.1"/>
    </source>
</evidence>
<dbReference type="EMBL" id="MN740161">
    <property type="protein sequence ID" value="QHT90937.1"/>
    <property type="molecule type" value="Genomic_DNA"/>
</dbReference>
<reference evidence="1" key="1">
    <citation type="journal article" date="2020" name="Nature">
        <title>Giant virus diversity and host interactions through global metagenomics.</title>
        <authorList>
            <person name="Schulz F."/>
            <person name="Roux S."/>
            <person name="Paez-Espino D."/>
            <person name="Jungbluth S."/>
            <person name="Walsh D.A."/>
            <person name="Denef V.J."/>
            <person name="McMahon K.D."/>
            <person name="Konstantinidis K.T."/>
            <person name="Eloe-Fadrosh E.A."/>
            <person name="Kyrpides N.C."/>
            <person name="Woyke T."/>
        </authorList>
    </citation>
    <scope>NUCLEOTIDE SEQUENCE</scope>
    <source>
        <strain evidence="1">GVMAG-M-3300023184-72</strain>
    </source>
</reference>
<sequence>MEKTKEENDKIFISGSIKNIDSFISKNEYRKAFGLLIAVLERLDDGNQKNEVIDYYSKKNMKDLSIFKNVFPSR</sequence>
<accession>A0A6C0IGB2</accession>